<feature type="domain" description="SAM" evidence="3">
    <location>
        <begin position="314"/>
        <end position="358"/>
    </location>
</feature>
<feature type="region of interest" description="Disordered" evidence="2">
    <location>
        <begin position="22"/>
        <end position="84"/>
    </location>
</feature>
<evidence type="ECO:0000256" key="1">
    <source>
        <dbReference type="ARBA" id="ARBA00022737"/>
    </source>
</evidence>
<gene>
    <name evidence="4" type="ORF">Goshw_005938</name>
</gene>
<organism evidence="4 5">
    <name type="scientific">Gossypium schwendimanii</name>
    <name type="common">Cotton</name>
    <dbReference type="NCBI Taxonomy" id="34291"/>
    <lineage>
        <taxon>Eukaryota</taxon>
        <taxon>Viridiplantae</taxon>
        <taxon>Streptophyta</taxon>
        <taxon>Embryophyta</taxon>
        <taxon>Tracheophyta</taxon>
        <taxon>Spermatophyta</taxon>
        <taxon>Magnoliopsida</taxon>
        <taxon>eudicotyledons</taxon>
        <taxon>Gunneridae</taxon>
        <taxon>Pentapetalae</taxon>
        <taxon>rosids</taxon>
        <taxon>malvids</taxon>
        <taxon>Malvales</taxon>
        <taxon>Malvaceae</taxon>
        <taxon>Malvoideae</taxon>
        <taxon>Gossypium</taxon>
    </lineage>
</organism>
<dbReference type="InterPro" id="IPR013761">
    <property type="entry name" value="SAM/pointed_sf"/>
</dbReference>
<dbReference type="EMBL" id="JABFAF010000008">
    <property type="protein sequence ID" value="MBA0862221.1"/>
    <property type="molecule type" value="Genomic_DNA"/>
</dbReference>
<dbReference type="SUPFAM" id="SSF47769">
    <property type="entry name" value="SAM/Pointed domain"/>
    <property type="match status" value="1"/>
</dbReference>
<evidence type="ECO:0000313" key="5">
    <source>
        <dbReference type="Proteomes" id="UP000593576"/>
    </source>
</evidence>
<evidence type="ECO:0000256" key="2">
    <source>
        <dbReference type="SAM" id="MobiDB-lite"/>
    </source>
</evidence>
<dbReference type="PROSITE" id="PS50105">
    <property type="entry name" value="SAM_DOMAIN"/>
    <property type="match status" value="1"/>
</dbReference>
<dbReference type="OrthoDB" id="76949at2759"/>
<dbReference type="Proteomes" id="UP000593576">
    <property type="component" value="Unassembled WGS sequence"/>
</dbReference>
<sequence>MAEASRGRVTITLGRTGQVVKRAGPASGVDLSDSHPVSGSKRSVRDRLGGNADSSSLHGSQLNNKRQRGDGYTTSLNDNGLNGSELLPLSVHIGKDDLRFKLMQKNVFRRAQSDENRKDMDLREKLSRMGQPYETHQTSESRERIPEPREQVLESRETSILGRIPSTRSVDDLPRVTTSRSSYSPWTLDHLRQRFPDRVMGSSRGLSPPRNAEEFQRRQVNRTYDDVRPVSYMGKDVIDAPGLAMGSTLYLSVCYPNCRLETVTLPFLGDMHVLDLILRSFCQLLVAICVVTLGSEQVAALNPLIFLFVFHIGAEQQTVEGLLHSLGLGKYTITFKAEEVDMTALKQMGENDLKELGIPMRSLLMIVLTLKRLQYPGAYHVTDEKIYNLSANNKFRGFSKMGCDQGGPRKKILLALLPRSKRQP</sequence>
<dbReference type="Gene3D" id="1.10.150.50">
    <property type="entry name" value="Transcription Factor, Ets-1"/>
    <property type="match status" value="1"/>
</dbReference>
<dbReference type="PANTHER" id="PTHR10627:SF74">
    <property type="entry name" value="OS08G0526500 PROTEIN"/>
    <property type="match status" value="1"/>
</dbReference>
<dbReference type="InterPro" id="IPR001660">
    <property type="entry name" value="SAM"/>
</dbReference>
<dbReference type="Pfam" id="PF00536">
    <property type="entry name" value="SAM_1"/>
    <property type="match status" value="1"/>
</dbReference>
<keyword evidence="1" id="KW-0677">Repeat</keyword>
<comment type="caution">
    <text evidence="4">The sequence shown here is derived from an EMBL/GenBank/DDBJ whole genome shotgun (WGS) entry which is preliminary data.</text>
</comment>
<accession>A0A7J9LU54</accession>
<dbReference type="AlphaFoldDB" id="A0A7J9LU54"/>
<reference evidence="4 5" key="1">
    <citation type="journal article" date="2019" name="Genome Biol. Evol.">
        <title>Insights into the evolution of the New World diploid cottons (Gossypium, subgenus Houzingenia) based on genome sequencing.</title>
        <authorList>
            <person name="Grover C.E."/>
            <person name="Arick M.A. 2nd"/>
            <person name="Thrash A."/>
            <person name="Conover J.L."/>
            <person name="Sanders W.S."/>
            <person name="Peterson D.G."/>
            <person name="Frelichowski J.E."/>
            <person name="Scheffler J.A."/>
            <person name="Scheffler B.E."/>
            <person name="Wendel J.F."/>
        </authorList>
    </citation>
    <scope>NUCLEOTIDE SEQUENCE [LARGE SCALE GENOMIC DNA]</scope>
    <source>
        <strain evidence="4">1</strain>
        <tissue evidence="4">Leaf</tissue>
    </source>
</reference>
<evidence type="ECO:0000259" key="3">
    <source>
        <dbReference type="PROSITE" id="PS50105"/>
    </source>
</evidence>
<protein>
    <recommendedName>
        <fullName evidence="3">SAM domain-containing protein</fullName>
    </recommendedName>
</protein>
<feature type="compositionally biased region" description="Polar residues" evidence="2">
    <location>
        <begin position="52"/>
        <end position="64"/>
    </location>
</feature>
<feature type="compositionally biased region" description="Polar residues" evidence="2">
    <location>
        <begin position="72"/>
        <end position="82"/>
    </location>
</feature>
<feature type="compositionally biased region" description="Basic and acidic residues" evidence="2">
    <location>
        <begin position="137"/>
        <end position="156"/>
    </location>
</feature>
<keyword evidence="5" id="KW-1185">Reference proteome</keyword>
<name>A0A7J9LU54_GOSSC</name>
<dbReference type="PANTHER" id="PTHR10627">
    <property type="entry name" value="SCP160"/>
    <property type="match status" value="1"/>
</dbReference>
<evidence type="ECO:0000313" key="4">
    <source>
        <dbReference type="EMBL" id="MBA0862221.1"/>
    </source>
</evidence>
<proteinExistence type="predicted"/>
<feature type="region of interest" description="Disordered" evidence="2">
    <location>
        <begin position="129"/>
        <end position="156"/>
    </location>
</feature>